<accession>A0A1W2DJI9</accession>
<evidence type="ECO:0000313" key="4">
    <source>
        <dbReference type="EMBL" id="SMC97565.1"/>
    </source>
</evidence>
<feature type="domain" description="GS catalytic" evidence="3">
    <location>
        <begin position="1"/>
        <end position="56"/>
    </location>
</feature>
<reference evidence="4 5" key="1">
    <citation type="submission" date="2017-04" db="EMBL/GenBank/DDBJ databases">
        <authorList>
            <person name="Afonso C.L."/>
            <person name="Miller P.J."/>
            <person name="Scott M.A."/>
            <person name="Spackman E."/>
            <person name="Goraichik I."/>
            <person name="Dimitrov K.M."/>
            <person name="Suarez D.L."/>
            <person name="Swayne D.E."/>
        </authorList>
    </citation>
    <scope>NUCLEOTIDE SEQUENCE [LARGE SCALE GENOMIC DNA]</scope>
    <source>
        <strain evidence="4 5">CGMCC 1.10972</strain>
    </source>
</reference>
<evidence type="ECO:0000313" key="5">
    <source>
        <dbReference type="Proteomes" id="UP000192656"/>
    </source>
</evidence>
<sequence length="56" mass="5961">MTGNGCHCHISVWNTDGSVNAFADKDAPFGLSAKGKTFLFGIMRHGPALAAITIRR</sequence>
<proteinExistence type="inferred from homology"/>
<dbReference type="InterPro" id="IPR008146">
    <property type="entry name" value="Gln_synth_cat_dom"/>
</dbReference>
<protein>
    <submittedName>
        <fullName evidence="4">Glutamine synthetase, catalytic domain</fullName>
    </submittedName>
</protein>
<name>A0A1W2DJI9_9HYPH</name>
<organism evidence="4 5">
    <name type="scientific">Fulvimarina manganoxydans</name>
    <dbReference type="NCBI Taxonomy" id="937218"/>
    <lineage>
        <taxon>Bacteria</taxon>
        <taxon>Pseudomonadati</taxon>
        <taxon>Pseudomonadota</taxon>
        <taxon>Alphaproteobacteria</taxon>
        <taxon>Hyphomicrobiales</taxon>
        <taxon>Aurantimonadaceae</taxon>
        <taxon>Fulvimarina</taxon>
    </lineage>
</organism>
<dbReference type="STRING" id="937218.SAMN06297251_11594"/>
<dbReference type="Pfam" id="PF00120">
    <property type="entry name" value="Gln-synt_C"/>
    <property type="match status" value="1"/>
</dbReference>
<evidence type="ECO:0000256" key="2">
    <source>
        <dbReference type="RuleBase" id="RU000384"/>
    </source>
</evidence>
<keyword evidence="5" id="KW-1185">Reference proteome</keyword>
<dbReference type="InterPro" id="IPR014746">
    <property type="entry name" value="Gln_synth/guanido_kin_cat_dom"/>
</dbReference>
<gene>
    <name evidence="4" type="ORF">SAMN06297251_11594</name>
</gene>
<dbReference type="PROSITE" id="PS51987">
    <property type="entry name" value="GS_CATALYTIC"/>
    <property type="match status" value="1"/>
</dbReference>
<dbReference type="EMBL" id="FWXR01000015">
    <property type="protein sequence ID" value="SMC97565.1"/>
    <property type="molecule type" value="Genomic_DNA"/>
</dbReference>
<comment type="similarity">
    <text evidence="1 2">Belongs to the glutamine synthetase family.</text>
</comment>
<evidence type="ECO:0000256" key="1">
    <source>
        <dbReference type="PROSITE-ProRule" id="PRU01331"/>
    </source>
</evidence>
<dbReference type="Proteomes" id="UP000192656">
    <property type="component" value="Unassembled WGS sequence"/>
</dbReference>
<dbReference type="Gene3D" id="3.30.590.10">
    <property type="entry name" value="Glutamine synthetase/guanido kinase, catalytic domain"/>
    <property type="match status" value="1"/>
</dbReference>
<dbReference type="GO" id="GO:0004356">
    <property type="term" value="F:glutamine synthetase activity"/>
    <property type="evidence" value="ECO:0007669"/>
    <property type="project" value="InterPro"/>
</dbReference>
<dbReference type="AlphaFoldDB" id="A0A1W2DJI9"/>
<dbReference type="SUPFAM" id="SSF55931">
    <property type="entry name" value="Glutamine synthetase/guanido kinase"/>
    <property type="match status" value="1"/>
</dbReference>
<evidence type="ECO:0000259" key="3">
    <source>
        <dbReference type="PROSITE" id="PS51987"/>
    </source>
</evidence>